<dbReference type="CDD" id="cd05476">
    <property type="entry name" value="pepsin_A_like_plant"/>
    <property type="match status" value="1"/>
</dbReference>
<dbReference type="Pfam" id="PF14541">
    <property type="entry name" value="TAXi_C"/>
    <property type="match status" value="1"/>
</dbReference>
<feature type="domain" description="Peptidase A1" evidence="6">
    <location>
        <begin position="100"/>
        <end position="438"/>
    </location>
</feature>
<dbReference type="PROSITE" id="PS51767">
    <property type="entry name" value="PEPTIDASE_A1"/>
    <property type="match status" value="1"/>
</dbReference>
<sequence>MKPVYQLVTDAILILVILVFLAQTNITNSTATSPQRFATQLIHYDSILSPFYNASATITDRATQAHKRSISRLSYLNATTMVGTPDDIRGVITAPSSGAFLVSMLIGQPGVQQFLVLDTGSSITWVSCFPCIGCNSIHPIFNPSQSLTYYALPCNHDPYCAANCDHQRNWCTYSESYMDGTSNSGNFATEKLTFVIPHVGATIASNIFFGCGRVVNEPRLEISGVMGLGYGGTSVVTQIGTKFSYCIGSVRDPYYLLNRLIIGSGANMIGKLTPLDLHNSYYYLTLESISVGHRDLPINPRVFQRTPQGDRGVLIDSGSEWTFLIREAYIPLKNTVQHIIARYVAPATFANQPTWLCYYGVASRDLVGFPTVRFNFNGGANFSLGIQNLFQAVTNRIFCLNMAEANGKTPRDVSVIGVIAQQSHNIGYDLSARMLSIDQTDCRTI</sequence>
<dbReference type="GO" id="GO:0004190">
    <property type="term" value="F:aspartic-type endopeptidase activity"/>
    <property type="evidence" value="ECO:0007669"/>
    <property type="project" value="UniProtKB-KW"/>
</dbReference>
<dbReference type="PANTHER" id="PTHR47967:SF14">
    <property type="entry name" value="EUKARYOTIC ASPARTYL PROTEASE FAMILY PROTEIN"/>
    <property type="match status" value="1"/>
</dbReference>
<dbReference type="Pfam" id="PF14543">
    <property type="entry name" value="TAXi_N"/>
    <property type="match status" value="1"/>
</dbReference>
<evidence type="ECO:0000313" key="8">
    <source>
        <dbReference type="Proteomes" id="UP001188597"/>
    </source>
</evidence>
<dbReference type="EMBL" id="JAVXUP010000169">
    <property type="protein sequence ID" value="KAK3035621.1"/>
    <property type="molecule type" value="Genomic_DNA"/>
</dbReference>
<comment type="similarity">
    <text evidence="1">Belongs to the peptidase A1 family.</text>
</comment>
<dbReference type="GO" id="GO:0005576">
    <property type="term" value="C:extracellular region"/>
    <property type="evidence" value="ECO:0007669"/>
    <property type="project" value="TreeGrafter"/>
</dbReference>
<comment type="caution">
    <text evidence="7">The sequence shown here is derived from an EMBL/GenBank/DDBJ whole genome shotgun (WGS) entry which is preliminary data.</text>
</comment>
<evidence type="ECO:0000256" key="2">
    <source>
        <dbReference type="ARBA" id="ARBA00022670"/>
    </source>
</evidence>
<dbReference type="SUPFAM" id="SSF50630">
    <property type="entry name" value="Acid proteases"/>
    <property type="match status" value="1"/>
</dbReference>
<evidence type="ECO:0000256" key="3">
    <source>
        <dbReference type="ARBA" id="ARBA00022750"/>
    </source>
</evidence>
<dbReference type="FunFam" id="2.40.70.10:FF:000033">
    <property type="entry name" value="Aspartyl protease family protein"/>
    <property type="match status" value="1"/>
</dbReference>
<dbReference type="InterPro" id="IPR033121">
    <property type="entry name" value="PEPTIDASE_A1"/>
</dbReference>
<reference evidence="7" key="1">
    <citation type="submission" date="2022-12" db="EMBL/GenBank/DDBJ databases">
        <title>Draft genome assemblies for two species of Escallonia (Escalloniales).</title>
        <authorList>
            <person name="Chanderbali A."/>
            <person name="Dervinis C."/>
            <person name="Anghel I."/>
            <person name="Soltis D."/>
            <person name="Soltis P."/>
            <person name="Zapata F."/>
        </authorList>
    </citation>
    <scope>NUCLEOTIDE SEQUENCE</scope>
    <source>
        <strain evidence="7">UCBG64.0493</strain>
        <tissue evidence="7">Leaf</tissue>
    </source>
</reference>
<protein>
    <recommendedName>
        <fullName evidence="6">Peptidase A1 domain-containing protein</fullName>
    </recommendedName>
</protein>
<evidence type="ECO:0000259" key="6">
    <source>
        <dbReference type="PROSITE" id="PS51767"/>
    </source>
</evidence>
<dbReference type="AlphaFoldDB" id="A0AA88WX31"/>
<evidence type="ECO:0000256" key="4">
    <source>
        <dbReference type="ARBA" id="ARBA00022801"/>
    </source>
</evidence>
<dbReference type="InterPro" id="IPR032861">
    <property type="entry name" value="TAXi_N"/>
</dbReference>
<dbReference type="Gene3D" id="2.40.70.10">
    <property type="entry name" value="Acid Proteases"/>
    <property type="match status" value="2"/>
</dbReference>
<keyword evidence="3" id="KW-0064">Aspartyl protease</keyword>
<accession>A0AA88WX31</accession>
<dbReference type="InterPro" id="IPR051708">
    <property type="entry name" value="Plant_Aspart_Prot_A1"/>
</dbReference>
<keyword evidence="8" id="KW-1185">Reference proteome</keyword>
<gene>
    <name evidence="7" type="ORF">RJ639_033149</name>
</gene>
<organism evidence="7 8">
    <name type="scientific">Escallonia herrerae</name>
    <dbReference type="NCBI Taxonomy" id="1293975"/>
    <lineage>
        <taxon>Eukaryota</taxon>
        <taxon>Viridiplantae</taxon>
        <taxon>Streptophyta</taxon>
        <taxon>Embryophyta</taxon>
        <taxon>Tracheophyta</taxon>
        <taxon>Spermatophyta</taxon>
        <taxon>Magnoliopsida</taxon>
        <taxon>eudicotyledons</taxon>
        <taxon>Gunneridae</taxon>
        <taxon>Pentapetalae</taxon>
        <taxon>asterids</taxon>
        <taxon>campanulids</taxon>
        <taxon>Escalloniales</taxon>
        <taxon>Escalloniaceae</taxon>
        <taxon>Escallonia</taxon>
    </lineage>
</organism>
<dbReference type="PANTHER" id="PTHR47967">
    <property type="entry name" value="OS07G0603500 PROTEIN-RELATED"/>
    <property type="match status" value="1"/>
</dbReference>
<name>A0AA88WX31_9ASTE</name>
<proteinExistence type="inferred from homology"/>
<dbReference type="InterPro" id="IPR021109">
    <property type="entry name" value="Peptidase_aspartic_dom_sf"/>
</dbReference>
<evidence type="ECO:0000313" key="7">
    <source>
        <dbReference type="EMBL" id="KAK3035621.1"/>
    </source>
</evidence>
<keyword evidence="2" id="KW-0645">Protease</keyword>
<dbReference type="InterPro" id="IPR034161">
    <property type="entry name" value="Pepsin-like_plant"/>
</dbReference>
<evidence type="ECO:0000256" key="1">
    <source>
        <dbReference type="ARBA" id="ARBA00007447"/>
    </source>
</evidence>
<dbReference type="Proteomes" id="UP001188597">
    <property type="component" value="Unassembled WGS sequence"/>
</dbReference>
<dbReference type="InterPro" id="IPR032799">
    <property type="entry name" value="TAXi_C"/>
</dbReference>
<keyword evidence="4" id="KW-0378">Hydrolase</keyword>
<evidence type="ECO:0000256" key="5">
    <source>
        <dbReference type="ARBA" id="ARBA00023180"/>
    </source>
</evidence>
<dbReference type="GO" id="GO:0006508">
    <property type="term" value="P:proteolysis"/>
    <property type="evidence" value="ECO:0007669"/>
    <property type="project" value="UniProtKB-KW"/>
</dbReference>
<keyword evidence="5" id="KW-0325">Glycoprotein</keyword>